<reference evidence="2 3" key="1">
    <citation type="journal article" date="2023" name="Plants (Basel)">
        <title>Bridging the Gap: Combining Genomics and Transcriptomics Approaches to Understand Stylosanthes scabra, an Orphan Legume from the Brazilian Caatinga.</title>
        <authorList>
            <person name="Ferreira-Neto J.R.C."/>
            <person name="da Silva M.D."/>
            <person name="Binneck E."/>
            <person name="de Melo N.F."/>
            <person name="da Silva R.H."/>
            <person name="de Melo A.L.T.M."/>
            <person name="Pandolfi V."/>
            <person name="Bustamante F.O."/>
            <person name="Brasileiro-Vidal A.C."/>
            <person name="Benko-Iseppon A.M."/>
        </authorList>
    </citation>
    <scope>NUCLEOTIDE SEQUENCE [LARGE SCALE GENOMIC DNA]</scope>
    <source>
        <tissue evidence="2">Leaves</tissue>
    </source>
</reference>
<evidence type="ECO:0000313" key="3">
    <source>
        <dbReference type="Proteomes" id="UP001341840"/>
    </source>
</evidence>
<feature type="compositionally biased region" description="Polar residues" evidence="1">
    <location>
        <begin position="301"/>
        <end position="317"/>
    </location>
</feature>
<name>A0ABU6Z241_9FABA</name>
<keyword evidence="3" id="KW-1185">Reference proteome</keyword>
<sequence>MGKKRSCQDVKVPRPLNELEGRLYGWVEEAVLTQPSVTESDSLPKFCRNFPLMEESGMEGDYVLEAAGPSDRVPFRTDKGSPHFLLVYQELFTRLRVRLPFLDFQTDVMTRCQVAVSQLHLNEWGFILTFERVCLHYGFRLTIRLFFYIYDVLIPPTGFGYISFQARQGPFWLDHENNPFSWVYWNSEVKDFAVYNLEHLEMAAFKFFVSLPADLPKKNKFICRWILDSSDAEVGKFLDDLLDVKMKKTKLDNLLAMMADPARMAPRAILPTGRPSATTIIAAATAAASAAGPTPAESSSQMPHASTASAAQNAKNQSTKRERPKVINLEGEEGVKEDPSADLQRKRQKKKGKEDDAFDRALGEDFSWKHEVNPIDVTFPENFNYRKALDVGLTSTSVRESLVKMPPEQLFGESYHYSAKSLACLQIL</sequence>
<feature type="region of interest" description="Disordered" evidence="1">
    <location>
        <begin position="291"/>
        <end position="358"/>
    </location>
</feature>
<evidence type="ECO:0000313" key="2">
    <source>
        <dbReference type="EMBL" id="MED6216692.1"/>
    </source>
</evidence>
<comment type="caution">
    <text evidence="2">The sequence shown here is derived from an EMBL/GenBank/DDBJ whole genome shotgun (WGS) entry which is preliminary data.</text>
</comment>
<evidence type="ECO:0000256" key="1">
    <source>
        <dbReference type="SAM" id="MobiDB-lite"/>
    </source>
</evidence>
<organism evidence="2 3">
    <name type="scientific">Stylosanthes scabra</name>
    <dbReference type="NCBI Taxonomy" id="79078"/>
    <lineage>
        <taxon>Eukaryota</taxon>
        <taxon>Viridiplantae</taxon>
        <taxon>Streptophyta</taxon>
        <taxon>Embryophyta</taxon>
        <taxon>Tracheophyta</taxon>
        <taxon>Spermatophyta</taxon>
        <taxon>Magnoliopsida</taxon>
        <taxon>eudicotyledons</taxon>
        <taxon>Gunneridae</taxon>
        <taxon>Pentapetalae</taxon>
        <taxon>rosids</taxon>
        <taxon>fabids</taxon>
        <taxon>Fabales</taxon>
        <taxon>Fabaceae</taxon>
        <taxon>Papilionoideae</taxon>
        <taxon>50 kb inversion clade</taxon>
        <taxon>dalbergioids sensu lato</taxon>
        <taxon>Dalbergieae</taxon>
        <taxon>Pterocarpus clade</taxon>
        <taxon>Stylosanthes</taxon>
    </lineage>
</organism>
<protein>
    <submittedName>
        <fullName evidence="2">Uncharacterized protein</fullName>
    </submittedName>
</protein>
<proteinExistence type="predicted"/>
<accession>A0ABU6Z241</accession>
<dbReference type="EMBL" id="JASCZI010271884">
    <property type="protein sequence ID" value="MED6216692.1"/>
    <property type="molecule type" value="Genomic_DNA"/>
</dbReference>
<dbReference type="Proteomes" id="UP001341840">
    <property type="component" value="Unassembled WGS sequence"/>
</dbReference>
<gene>
    <name evidence="2" type="ORF">PIB30_010132</name>
</gene>
<feature type="compositionally biased region" description="Basic and acidic residues" evidence="1">
    <location>
        <begin position="333"/>
        <end position="345"/>
    </location>
</feature>
<feature type="compositionally biased region" description="Low complexity" evidence="1">
    <location>
        <begin position="291"/>
        <end position="300"/>
    </location>
</feature>